<evidence type="ECO:0000256" key="2">
    <source>
        <dbReference type="ARBA" id="ARBA00010199"/>
    </source>
</evidence>
<keyword evidence="3 6" id="KW-0812">Transmembrane</keyword>
<dbReference type="GO" id="GO:0016020">
    <property type="term" value="C:membrane"/>
    <property type="evidence" value="ECO:0000318"/>
    <property type="project" value="GO_Central"/>
</dbReference>
<dbReference type="GeneID" id="104608202"/>
<dbReference type="OMA" id="MCENTEA"/>
<dbReference type="GO" id="GO:0022857">
    <property type="term" value="F:transmembrane transporter activity"/>
    <property type="evidence" value="ECO:0000318"/>
    <property type="project" value="GO_Central"/>
</dbReference>
<reference evidence="8" key="1">
    <citation type="submission" date="2025-08" db="UniProtKB">
        <authorList>
            <consortium name="RefSeq"/>
        </authorList>
    </citation>
    <scope>IDENTIFICATION</scope>
</reference>
<dbReference type="eggNOG" id="KOG1347">
    <property type="taxonomic scope" value="Eukaryota"/>
</dbReference>
<evidence type="ECO:0000313" key="7">
    <source>
        <dbReference type="Proteomes" id="UP000189703"/>
    </source>
</evidence>
<feature type="transmembrane region" description="Helical" evidence="6">
    <location>
        <begin position="40"/>
        <end position="61"/>
    </location>
</feature>
<dbReference type="GO" id="GO:1990961">
    <property type="term" value="P:xenobiotic detoxification by transmembrane export across the plasma membrane"/>
    <property type="evidence" value="ECO:0007669"/>
    <property type="project" value="InterPro"/>
</dbReference>
<organism evidence="7 8">
    <name type="scientific">Nelumbo nucifera</name>
    <name type="common">Sacred lotus</name>
    <dbReference type="NCBI Taxonomy" id="4432"/>
    <lineage>
        <taxon>Eukaryota</taxon>
        <taxon>Viridiplantae</taxon>
        <taxon>Streptophyta</taxon>
        <taxon>Embryophyta</taxon>
        <taxon>Tracheophyta</taxon>
        <taxon>Spermatophyta</taxon>
        <taxon>Magnoliopsida</taxon>
        <taxon>Proteales</taxon>
        <taxon>Nelumbonaceae</taxon>
        <taxon>Nelumbo</taxon>
    </lineage>
</organism>
<comment type="similarity">
    <text evidence="2 6">Belongs to the multi antimicrobial extrusion (MATE) (TC 2.A.66.1) family.</text>
</comment>
<feature type="transmembrane region" description="Helical" evidence="6">
    <location>
        <begin position="365"/>
        <end position="384"/>
    </location>
</feature>
<protein>
    <recommendedName>
        <fullName evidence="6">Protein DETOXIFICATION</fullName>
    </recommendedName>
    <alternativeName>
        <fullName evidence="6">Multidrug and toxic compound extrusion protein</fullName>
    </alternativeName>
</protein>
<dbReference type="InterPro" id="IPR002528">
    <property type="entry name" value="MATE_fam"/>
</dbReference>
<keyword evidence="4 6" id="KW-1133">Transmembrane helix</keyword>
<dbReference type="RefSeq" id="XP_010272420.1">
    <property type="nucleotide sequence ID" value="XM_010274118.2"/>
</dbReference>
<feature type="transmembrane region" description="Helical" evidence="6">
    <location>
        <begin position="256"/>
        <end position="278"/>
    </location>
</feature>
<accession>A0A1U8AW74</accession>
<dbReference type="AlphaFoldDB" id="A0A1U8AW74"/>
<name>A0A1U8AW74_NELNU</name>
<evidence type="ECO:0000313" key="8">
    <source>
        <dbReference type="RefSeq" id="XP_010272420.1"/>
    </source>
</evidence>
<dbReference type="CDD" id="cd13132">
    <property type="entry name" value="MATE_eukaryotic"/>
    <property type="match status" value="1"/>
</dbReference>
<evidence type="ECO:0000256" key="5">
    <source>
        <dbReference type="ARBA" id="ARBA00023136"/>
    </source>
</evidence>
<dbReference type="NCBIfam" id="TIGR00797">
    <property type="entry name" value="matE"/>
    <property type="match status" value="1"/>
</dbReference>
<feature type="transmembrane region" description="Helical" evidence="6">
    <location>
        <begin position="290"/>
        <end position="312"/>
    </location>
</feature>
<feature type="transmembrane region" description="Helical" evidence="6">
    <location>
        <begin position="73"/>
        <end position="94"/>
    </location>
</feature>
<feature type="transmembrane region" description="Helical" evidence="6">
    <location>
        <begin position="212"/>
        <end position="235"/>
    </location>
</feature>
<keyword evidence="7" id="KW-1185">Reference proteome</keyword>
<feature type="transmembrane region" description="Helical" evidence="6">
    <location>
        <begin position="405"/>
        <end position="427"/>
    </location>
</feature>
<dbReference type="OrthoDB" id="2126698at2759"/>
<keyword evidence="5 6" id="KW-0472">Membrane</keyword>
<dbReference type="GO" id="GO:0015297">
    <property type="term" value="F:antiporter activity"/>
    <property type="evidence" value="ECO:0007669"/>
    <property type="project" value="InterPro"/>
</dbReference>
<feature type="transmembrane region" description="Helical" evidence="6">
    <location>
        <begin position="151"/>
        <end position="172"/>
    </location>
</feature>
<dbReference type="InterPro" id="IPR045069">
    <property type="entry name" value="MATE_euk"/>
</dbReference>
<evidence type="ECO:0000256" key="6">
    <source>
        <dbReference type="RuleBase" id="RU004914"/>
    </source>
</evidence>
<dbReference type="GO" id="GO:0042910">
    <property type="term" value="F:xenobiotic transmembrane transporter activity"/>
    <property type="evidence" value="ECO:0007669"/>
    <property type="project" value="InterPro"/>
</dbReference>
<dbReference type="Proteomes" id="UP000189703">
    <property type="component" value="Unplaced"/>
</dbReference>
<comment type="subcellular location">
    <subcellularLocation>
        <location evidence="1">Membrane</location>
        <topology evidence="1">Multi-pass membrane protein</topology>
    </subcellularLocation>
</comment>
<gene>
    <name evidence="8" type="primary">LOC104608202</name>
</gene>
<dbReference type="Pfam" id="PF01554">
    <property type="entry name" value="MatE"/>
    <property type="match status" value="2"/>
</dbReference>
<evidence type="ECO:0000256" key="3">
    <source>
        <dbReference type="ARBA" id="ARBA00022692"/>
    </source>
</evidence>
<evidence type="ECO:0000256" key="4">
    <source>
        <dbReference type="ARBA" id="ARBA00022989"/>
    </source>
</evidence>
<feature type="transmembrane region" description="Helical" evidence="6">
    <location>
        <begin position="332"/>
        <end position="353"/>
    </location>
</feature>
<dbReference type="FunCoup" id="A0A1U8AW74">
    <property type="interactions" value="517"/>
</dbReference>
<sequence>MNYSSGATEPFLLERRESGWRKVLDMEEAKKQVLFSLPMILTNVSYYAIPLISVMFAGHLGELELAGATLANSWAFVTGFALTTGLSGALETLCGQGYGAKLYRMLGVYLQSSIIISFIFSVLVCFVWFYSQPILIFLHQDPQIAQMAGLYMKYLIPGLFSFGFLQCILRFLQTQTVVIPLVVCSLVPLFIHVGLAYVLVHLTPLGFRGAPLAAAISLWISLLMLAFYVNYANGFKRTWEGLSMECFHHVLPTMKLAIPSAIMVCLELWAFEILVILAGLMPNSERTTSLIAMCVTTEAVIFNIIYGFSAAVSTRVSNELGATNVDRAKNAVAVTLKLAVVLALIVVIALLLGHNMWAGFFSDSLVIKSGFASMTPLLAISLLLDSAQGVLSGVCRGCGWQHLAAWTNLAAFYIIGMPIAILLGFKFGLYVKGLWIGLICGLFCQASTLLVITLRTKWNRLEFSLNGHSENPDSEQI</sequence>
<evidence type="ECO:0000256" key="1">
    <source>
        <dbReference type="ARBA" id="ARBA00004141"/>
    </source>
</evidence>
<dbReference type="KEGG" id="nnu:104608202"/>
<proteinExistence type="inferred from homology"/>
<feature type="transmembrane region" description="Helical" evidence="6">
    <location>
        <begin position="433"/>
        <end position="454"/>
    </location>
</feature>
<feature type="transmembrane region" description="Helical" evidence="6">
    <location>
        <begin position="179"/>
        <end position="200"/>
    </location>
</feature>
<feature type="transmembrane region" description="Helical" evidence="6">
    <location>
        <begin position="106"/>
        <end position="131"/>
    </location>
</feature>
<dbReference type="PANTHER" id="PTHR11206">
    <property type="entry name" value="MULTIDRUG RESISTANCE PROTEIN"/>
    <property type="match status" value="1"/>
</dbReference>